<feature type="transmembrane region" description="Helical" evidence="6">
    <location>
        <begin position="794"/>
        <end position="816"/>
    </location>
</feature>
<feature type="transmembrane region" description="Helical" evidence="6">
    <location>
        <begin position="347"/>
        <end position="369"/>
    </location>
</feature>
<evidence type="ECO:0000256" key="1">
    <source>
        <dbReference type="ARBA" id="ARBA00004651"/>
    </source>
</evidence>
<reference evidence="8 9" key="1">
    <citation type="submission" date="2021-01" db="EMBL/GenBank/DDBJ databases">
        <title>Streptomyces acididurans sp. nov., isolated from a peat swamp forest soil.</title>
        <authorList>
            <person name="Chantavorakit T."/>
            <person name="Duangmal K."/>
        </authorList>
    </citation>
    <scope>NUCLEOTIDE SEQUENCE [LARGE SCALE GENOMIC DNA]</scope>
    <source>
        <strain evidence="8 9">KK5PA1</strain>
    </source>
</reference>
<dbReference type="PANTHER" id="PTHR30287">
    <property type="entry name" value="MEMBRANE COMPONENT OF PREDICTED ABC SUPERFAMILY METABOLITE UPTAKE TRANSPORTER"/>
    <property type="match status" value="1"/>
</dbReference>
<evidence type="ECO:0000313" key="9">
    <source>
        <dbReference type="Proteomes" id="UP000749040"/>
    </source>
</evidence>
<organism evidence="8 9">
    <name type="scientific">Actinacidiphila acididurans</name>
    <dbReference type="NCBI Taxonomy" id="2784346"/>
    <lineage>
        <taxon>Bacteria</taxon>
        <taxon>Bacillati</taxon>
        <taxon>Actinomycetota</taxon>
        <taxon>Actinomycetes</taxon>
        <taxon>Kitasatosporales</taxon>
        <taxon>Streptomycetaceae</taxon>
        <taxon>Actinacidiphila</taxon>
    </lineage>
</organism>
<evidence type="ECO:0000313" key="8">
    <source>
        <dbReference type="EMBL" id="MBM9503291.1"/>
    </source>
</evidence>
<evidence type="ECO:0000256" key="4">
    <source>
        <dbReference type="ARBA" id="ARBA00022989"/>
    </source>
</evidence>
<feature type="domain" description="ABC3 transporter permease C-terminal" evidence="7">
    <location>
        <begin position="260"/>
        <end position="377"/>
    </location>
</feature>
<name>A0ABS2TLB4_9ACTN</name>
<feature type="transmembrane region" description="Helical" evidence="6">
    <location>
        <begin position="470"/>
        <end position="492"/>
    </location>
</feature>
<keyword evidence="9" id="KW-1185">Reference proteome</keyword>
<sequence length="829" mass="84386">MTVQQDRPRPGVVREGRSVHGGVPGRVAVVRWSWRMLRREWRRQVLLVGLIAVVAGAAVCALPAAAAYGDDPAGTFGSARQSVHLEAAGGGVDTLRREIAGARSALGTVQVIAHRQVPVPGSATALDLRAQDPQGPYGGGRLRLLDGRWPGSPGEIALTRSAAQELRTGLGRTVAAAGQRLAVVGLVENPGRLADTFALAAGPGPDGTQVAGRPATSADLLADASPEAMTAFRLGGFPVTVQDRGSAGSDAGPEILVLALATVVLLLVALVAAAGFAVAAQRRLRQIGMLGAMGATDRQVRLVLLGHGLLVGLLGAAAGAGLGLASWLPLAPRLAAGAGHRIDRYALPWPLLALVVAVTVAAPAAAAWWPARTLARVPVVRALSARPPGPVRARQSMWAAAVLLAGGCAALAASHRSDALLVVTGIVAVVAGLLLVSPVVIRALAAGAARAPLTTRLVLRDLGRHQARSGAALAAVTLAIGLPVVISVLAAVSQTSAATGNLSAGDLLIRTSARTDPRVPLLSPADLARRQDAVRHYAATLGASVTPLVMAYDPVLAPTGTSGGGPGREVIEAGRSTGPHSWAGERLYVATPDAERRFGLDLAAHPGAQVLTSQPGNGDLTLLGAAGRRDLHVRTVRVAGPAWFARPRVFVTPAAVEAAGWRTVTAGWLVTAPHDLTSAQRAACYAMAAQNGLVTQVRDRQDGLNTVRWASVVAGAGLALGVLAMTVGTIRAESAADLRTLTATGATARTRRGLTAATSGALALAGTLLGAAGAWLVLLCAYADGLAPLHHIPWLPLLLAFPGLPLLASAAGWLAGGAEPPGIARRLLE</sequence>
<feature type="transmembrane region" description="Helical" evidence="6">
    <location>
        <begin position="255"/>
        <end position="279"/>
    </location>
</feature>
<feature type="transmembrane region" description="Helical" evidence="6">
    <location>
        <begin position="45"/>
        <end position="68"/>
    </location>
</feature>
<dbReference type="InterPro" id="IPR003838">
    <property type="entry name" value="ABC3_permease_C"/>
</dbReference>
<keyword evidence="4 6" id="KW-1133">Transmembrane helix</keyword>
<evidence type="ECO:0000256" key="3">
    <source>
        <dbReference type="ARBA" id="ARBA00022692"/>
    </source>
</evidence>
<dbReference type="InterPro" id="IPR038766">
    <property type="entry name" value="Membrane_comp_ABC_pdt"/>
</dbReference>
<feature type="transmembrane region" description="Helical" evidence="6">
    <location>
        <begin position="300"/>
        <end position="327"/>
    </location>
</feature>
<feature type="transmembrane region" description="Helical" evidence="6">
    <location>
        <begin position="761"/>
        <end position="782"/>
    </location>
</feature>
<dbReference type="EMBL" id="JADKYB010000001">
    <property type="protein sequence ID" value="MBM9503291.1"/>
    <property type="molecule type" value="Genomic_DNA"/>
</dbReference>
<proteinExistence type="predicted"/>
<dbReference type="Pfam" id="PF02687">
    <property type="entry name" value="FtsX"/>
    <property type="match status" value="1"/>
</dbReference>
<comment type="subcellular location">
    <subcellularLocation>
        <location evidence="1">Cell membrane</location>
        <topology evidence="1">Multi-pass membrane protein</topology>
    </subcellularLocation>
</comment>
<keyword evidence="2" id="KW-1003">Cell membrane</keyword>
<evidence type="ECO:0000256" key="5">
    <source>
        <dbReference type="ARBA" id="ARBA00023136"/>
    </source>
</evidence>
<dbReference type="Proteomes" id="UP000749040">
    <property type="component" value="Unassembled WGS sequence"/>
</dbReference>
<protein>
    <submittedName>
        <fullName evidence="8">FtsX-like permease family protein</fullName>
    </submittedName>
</protein>
<feature type="transmembrane region" description="Helical" evidence="6">
    <location>
        <begin position="419"/>
        <end position="449"/>
    </location>
</feature>
<accession>A0ABS2TLB4</accession>
<feature type="transmembrane region" description="Helical" evidence="6">
    <location>
        <begin position="709"/>
        <end position="730"/>
    </location>
</feature>
<keyword evidence="5 6" id="KW-0472">Membrane</keyword>
<keyword evidence="3 6" id="KW-0812">Transmembrane</keyword>
<dbReference type="RefSeq" id="WP_205355150.1">
    <property type="nucleotide sequence ID" value="NZ_JADKYB010000001.1"/>
</dbReference>
<evidence type="ECO:0000259" key="7">
    <source>
        <dbReference type="Pfam" id="PF02687"/>
    </source>
</evidence>
<feature type="transmembrane region" description="Helical" evidence="6">
    <location>
        <begin position="396"/>
        <end position="413"/>
    </location>
</feature>
<dbReference type="PANTHER" id="PTHR30287:SF2">
    <property type="entry name" value="BLL1001 PROTEIN"/>
    <property type="match status" value="1"/>
</dbReference>
<evidence type="ECO:0000256" key="6">
    <source>
        <dbReference type="SAM" id="Phobius"/>
    </source>
</evidence>
<comment type="caution">
    <text evidence="8">The sequence shown here is derived from an EMBL/GenBank/DDBJ whole genome shotgun (WGS) entry which is preliminary data.</text>
</comment>
<gene>
    <name evidence="8" type="ORF">ITX44_01855</name>
</gene>
<evidence type="ECO:0000256" key="2">
    <source>
        <dbReference type="ARBA" id="ARBA00022475"/>
    </source>
</evidence>